<sequence>MSTGKYKPQYPRVAQLKTGEHLRDHLTKEGIAMGFDEELKTGDNSPFAKAHTTRAGNTIGNAFCILPMEGWDGTTDGKPTELTKRRWKNFAISGAKLLWGCEAVAVQPSGRANPNQLMINEQNLGDFDELFKMVENEHKAAFGNSDDLLTGLQLTHSGRFCKPNSKTQMEPKILYSHPVLNKKFGLADDYPLMTDGEISELIDAYVIAAVRAQKTGYKFVDIKHCHGYLGHEFLSAYDREGNYGKSLENRTRFIREITAGIRAEAPGLEIGVRMSIFDWVPFKQGPEGTGIPAAESPYKYSFGGNESGIGENLSESFEFLKELEKLDIELLCTTAGSPYYNPHIQRPALFPPSDGYMPPEDPLHGVARQIDAVAEVKKAFPSFYTVGSAYSYLQEWLPNVAQNVLETGKADSIGLGRMVLSYPELPADVLAGTPMKRAKICRTFSDCTTAPRNGMISGCFPLDPFYKKMEIHETLKTIKAS</sequence>
<evidence type="ECO:0000256" key="2">
    <source>
        <dbReference type="ARBA" id="ARBA00023002"/>
    </source>
</evidence>
<dbReference type="InterPro" id="IPR013785">
    <property type="entry name" value="Aldolase_TIM"/>
</dbReference>
<keyword evidence="1" id="KW-0285">Flavoprotein</keyword>
<dbReference type="RefSeq" id="WP_092896791.1">
    <property type="nucleotide sequence ID" value="NZ_FOKK01000006.1"/>
</dbReference>
<evidence type="ECO:0000313" key="5">
    <source>
        <dbReference type="Proteomes" id="UP000198790"/>
    </source>
</evidence>
<organism evidence="4 5">
    <name type="scientific">Algoriphagus aquimarinus</name>
    <dbReference type="NCBI Taxonomy" id="237018"/>
    <lineage>
        <taxon>Bacteria</taxon>
        <taxon>Pseudomonadati</taxon>
        <taxon>Bacteroidota</taxon>
        <taxon>Cytophagia</taxon>
        <taxon>Cytophagales</taxon>
        <taxon>Cyclobacteriaceae</taxon>
        <taxon>Algoriphagus</taxon>
    </lineage>
</organism>
<dbReference type="EMBL" id="FOKK01000006">
    <property type="protein sequence ID" value="SFB25757.1"/>
    <property type="molecule type" value="Genomic_DNA"/>
</dbReference>
<evidence type="ECO:0000259" key="3">
    <source>
        <dbReference type="Pfam" id="PF00724"/>
    </source>
</evidence>
<evidence type="ECO:0000313" key="4">
    <source>
        <dbReference type="EMBL" id="SFB25757.1"/>
    </source>
</evidence>
<reference evidence="4 5" key="1">
    <citation type="submission" date="2016-10" db="EMBL/GenBank/DDBJ databases">
        <authorList>
            <person name="de Groot N.N."/>
        </authorList>
    </citation>
    <scope>NUCLEOTIDE SEQUENCE [LARGE SCALE GENOMIC DNA]</scope>
    <source>
        <strain evidence="4 5">DSM 23399</strain>
    </source>
</reference>
<dbReference type="Gene3D" id="3.20.20.70">
    <property type="entry name" value="Aldolase class I"/>
    <property type="match status" value="1"/>
</dbReference>
<dbReference type="GO" id="GO:0010181">
    <property type="term" value="F:FMN binding"/>
    <property type="evidence" value="ECO:0007669"/>
    <property type="project" value="InterPro"/>
</dbReference>
<dbReference type="InterPro" id="IPR051799">
    <property type="entry name" value="NADH_flavin_oxidoreductase"/>
</dbReference>
<dbReference type="GO" id="GO:0016491">
    <property type="term" value="F:oxidoreductase activity"/>
    <property type="evidence" value="ECO:0007669"/>
    <property type="project" value="UniProtKB-KW"/>
</dbReference>
<name>A0A1I0ZJX4_9BACT</name>
<keyword evidence="5" id="KW-1185">Reference proteome</keyword>
<dbReference type="Pfam" id="PF00724">
    <property type="entry name" value="Oxidored_FMN"/>
    <property type="match status" value="1"/>
</dbReference>
<dbReference type="Proteomes" id="UP000198790">
    <property type="component" value="Unassembled WGS sequence"/>
</dbReference>
<proteinExistence type="predicted"/>
<dbReference type="PANTHER" id="PTHR43656">
    <property type="entry name" value="BINDING OXIDOREDUCTASE, PUTATIVE (AFU_ORTHOLOGUE AFUA_2G08260)-RELATED"/>
    <property type="match status" value="1"/>
</dbReference>
<accession>A0A1I0ZJX4</accession>
<dbReference type="OrthoDB" id="9772736at2"/>
<protein>
    <submittedName>
        <fullName evidence="4">2,4-dienoyl-CoA reductase</fullName>
    </submittedName>
</protein>
<dbReference type="PANTHER" id="PTHR43656:SF2">
    <property type="entry name" value="BINDING OXIDOREDUCTASE, PUTATIVE (AFU_ORTHOLOGUE AFUA_2G08260)-RELATED"/>
    <property type="match status" value="1"/>
</dbReference>
<dbReference type="SUPFAM" id="SSF51395">
    <property type="entry name" value="FMN-linked oxidoreductases"/>
    <property type="match status" value="1"/>
</dbReference>
<dbReference type="AlphaFoldDB" id="A0A1I0ZJX4"/>
<gene>
    <name evidence="4" type="ORF">SAMN04489723_106141</name>
</gene>
<evidence type="ECO:0000256" key="1">
    <source>
        <dbReference type="ARBA" id="ARBA00022630"/>
    </source>
</evidence>
<keyword evidence="2" id="KW-0560">Oxidoreductase</keyword>
<dbReference type="STRING" id="237018.SAMN04489723_106141"/>
<feature type="domain" description="NADH:flavin oxidoreductase/NADH oxidase N-terminal" evidence="3">
    <location>
        <begin position="65"/>
        <end position="280"/>
    </location>
</feature>
<dbReference type="InterPro" id="IPR001155">
    <property type="entry name" value="OxRdtase_FMN_N"/>
</dbReference>